<proteinExistence type="predicted"/>
<dbReference type="EMBL" id="LAZR01016145">
    <property type="protein sequence ID" value="KKM05766.1"/>
    <property type="molecule type" value="Genomic_DNA"/>
</dbReference>
<dbReference type="AlphaFoldDB" id="A0A0F9JJ43"/>
<name>A0A0F9JJ43_9ZZZZ</name>
<evidence type="ECO:0000313" key="1">
    <source>
        <dbReference type="EMBL" id="KKM05766.1"/>
    </source>
</evidence>
<gene>
    <name evidence="1" type="ORF">LCGC14_1750760</name>
</gene>
<accession>A0A0F9JJ43</accession>
<sequence length="322" mass="38212">MEKKPWTPEEIEILTKNFRNNRISVEAIAKLTGRSVHGVRMEACKLKLTKRRPNYYWKEWELEYLGENWGVLSDAVICRRLGRTLTGIRLKIKRQLTGLTKRSNIYTAWEVARIMGIACSKSVVGYRDKGYIQGEKATWYQGANKVWAFTYEALEECLRRRPWLCRWKRMDRNYFRSVVQEEWDKDPWYTCNQAAPLLGVIDINAVHRYIYRGWLAAERSPGGPHQGTWIIRQSAIDAMLENDPRPAHVRVASLKSRHKLAIRRGRPIRLLTVWRLRCRKCHRYVRINANPNLDGNEIKRAFRRDYTRPSCTHKRVIFIERR</sequence>
<organism evidence="1">
    <name type="scientific">marine sediment metagenome</name>
    <dbReference type="NCBI Taxonomy" id="412755"/>
    <lineage>
        <taxon>unclassified sequences</taxon>
        <taxon>metagenomes</taxon>
        <taxon>ecological metagenomes</taxon>
    </lineage>
</organism>
<reference evidence="1" key="1">
    <citation type="journal article" date="2015" name="Nature">
        <title>Complex archaea that bridge the gap between prokaryotes and eukaryotes.</title>
        <authorList>
            <person name="Spang A."/>
            <person name="Saw J.H."/>
            <person name="Jorgensen S.L."/>
            <person name="Zaremba-Niedzwiedzka K."/>
            <person name="Martijn J."/>
            <person name="Lind A.E."/>
            <person name="van Eijk R."/>
            <person name="Schleper C."/>
            <person name="Guy L."/>
            <person name="Ettema T.J."/>
        </authorList>
    </citation>
    <scope>NUCLEOTIDE SEQUENCE</scope>
</reference>
<protein>
    <submittedName>
        <fullName evidence="1">Uncharacterized protein</fullName>
    </submittedName>
</protein>
<comment type="caution">
    <text evidence="1">The sequence shown here is derived from an EMBL/GenBank/DDBJ whole genome shotgun (WGS) entry which is preliminary data.</text>
</comment>